<dbReference type="EMBL" id="CP126219">
    <property type="protein sequence ID" value="WIA20665.1"/>
    <property type="molecule type" value="Genomic_DNA"/>
</dbReference>
<name>A0ABY8UH43_TETOB</name>
<sequence length="557" mass="59994">MCQKFLTSEAAQKVAESNQEVAAKLKALTEKRGGQTTLTGLPVGAGGSGAGSNASSGSATGAGRSASAFPVKVYPKYSAADIEEHNEAIAIFLYGCNQPLSLVEHPDFQQMVFTLAPHMKGKLIGRKALATTMLDKVYGKTQSKVEGFLQEQKYVATSTDAWSSSHNAGAHVLNVNAIANGTSVFLDMVFTGADSHTGNYIATQVESVLGKFNILDKTVAFVTDWGSNMVKAGECLQEMLPHYAGSVNCLQHLISNGLKDFAKNESVASIMAKGKEVVQYLTGRTIPRAIYDEKKQQLGGTALVKAGTTRFGSNVLSMESVERNEKVLRATVSSDKFDSFIQSQSKATDKEAAIKFKGLINDTSSVLFSDHRSGGGSSDCGSQVQGQAEQHASCRLGAGGGFIEQLAGRMMGQQAQTKAKGQLMNYKSRPREIGITPAAVAATQTAGVAPETFWTDISHSCAELSEVARMLLSIPPTSATSERVFSAVSQVWDTGRSRMTSARVRKLLFIYFNRKALIRDGAVRDAEDFAAYVKWLDSLNDEEEQEKQQQQQQQEQQ</sequence>
<evidence type="ECO:0000259" key="7">
    <source>
        <dbReference type="Pfam" id="PF04937"/>
    </source>
</evidence>
<reference evidence="9 10" key="1">
    <citation type="submission" date="2023-05" db="EMBL/GenBank/DDBJ databases">
        <title>A 100% complete, gapless, phased diploid assembly of the Scenedesmus obliquus UTEX 3031 genome.</title>
        <authorList>
            <person name="Biondi T.C."/>
            <person name="Hanschen E.R."/>
            <person name="Kwon T."/>
            <person name="Eng W."/>
            <person name="Kruse C.P.S."/>
            <person name="Koehler S.I."/>
            <person name="Kunde Y."/>
            <person name="Gleasner C.D."/>
            <person name="You Mak K.T."/>
            <person name="Polle J."/>
            <person name="Hovde B.T."/>
            <person name="Starkenburg S.R."/>
        </authorList>
    </citation>
    <scope>NUCLEOTIDE SEQUENCE [LARGE SCALE GENOMIC DNA]</scope>
    <source>
        <strain evidence="9 10">DOE0152z</strain>
    </source>
</reference>
<keyword evidence="10" id="KW-1185">Reference proteome</keyword>
<dbReference type="PANTHER" id="PTHR46481">
    <property type="entry name" value="ZINC FINGER BED DOMAIN-CONTAINING PROTEIN 4"/>
    <property type="match status" value="1"/>
</dbReference>
<feature type="region of interest" description="Disordered" evidence="6">
    <location>
        <begin position="36"/>
        <end position="64"/>
    </location>
</feature>
<dbReference type="SUPFAM" id="SSF53098">
    <property type="entry name" value="Ribonuclease H-like"/>
    <property type="match status" value="2"/>
</dbReference>
<evidence type="ECO:0000313" key="9">
    <source>
        <dbReference type="EMBL" id="WIA20665.1"/>
    </source>
</evidence>
<feature type="domain" description="HAT C-terminal dimerisation" evidence="8">
    <location>
        <begin position="450"/>
        <end position="512"/>
    </location>
</feature>
<evidence type="ECO:0000256" key="6">
    <source>
        <dbReference type="SAM" id="MobiDB-lite"/>
    </source>
</evidence>
<comment type="subcellular location">
    <subcellularLocation>
        <location evidence="1">Nucleus</location>
    </subcellularLocation>
</comment>
<dbReference type="InterPro" id="IPR008906">
    <property type="entry name" value="HATC_C_dom"/>
</dbReference>
<feature type="domain" description="DUF659" evidence="7">
    <location>
        <begin position="127"/>
        <end position="277"/>
    </location>
</feature>
<dbReference type="Pfam" id="PF04937">
    <property type="entry name" value="DUF659"/>
    <property type="match status" value="1"/>
</dbReference>
<keyword evidence="2" id="KW-0479">Metal-binding</keyword>
<dbReference type="Pfam" id="PF05699">
    <property type="entry name" value="Dimer_Tnp_hAT"/>
    <property type="match status" value="1"/>
</dbReference>
<evidence type="ECO:0000313" key="10">
    <source>
        <dbReference type="Proteomes" id="UP001244341"/>
    </source>
</evidence>
<dbReference type="Proteomes" id="UP001244341">
    <property type="component" value="Chromosome 12b"/>
</dbReference>
<evidence type="ECO:0000259" key="8">
    <source>
        <dbReference type="Pfam" id="PF05699"/>
    </source>
</evidence>
<protein>
    <recommendedName>
        <fullName evidence="11">HAT C-terminal dimerisation domain-containing protein</fullName>
    </recommendedName>
</protein>
<evidence type="ECO:0000256" key="5">
    <source>
        <dbReference type="ARBA" id="ARBA00023242"/>
    </source>
</evidence>
<proteinExistence type="predicted"/>
<dbReference type="PANTHER" id="PTHR46481:SF10">
    <property type="entry name" value="ZINC FINGER BED DOMAIN-CONTAINING PROTEIN 39"/>
    <property type="match status" value="1"/>
</dbReference>
<evidence type="ECO:0000256" key="3">
    <source>
        <dbReference type="ARBA" id="ARBA00022771"/>
    </source>
</evidence>
<keyword evidence="3" id="KW-0863">Zinc-finger</keyword>
<organism evidence="9 10">
    <name type="scientific">Tetradesmus obliquus</name>
    <name type="common">Green alga</name>
    <name type="synonym">Acutodesmus obliquus</name>
    <dbReference type="NCBI Taxonomy" id="3088"/>
    <lineage>
        <taxon>Eukaryota</taxon>
        <taxon>Viridiplantae</taxon>
        <taxon>Chlorophyta</taxon>
        <taxon>core chlorophytes</taxon>
        <taxon>Chlorophyceae</taxon>
        <taxon>CS clade</taxon>
        <taxon>Sphaeropleales</taxon>
        <taxon>Scenedesmaceae</taxon>
        <taxon>Tetradesmus</taxon>
    </lineage>
</organism>
<accession>A0ABY8UH43</accession>
<dbReference type="InterPro" id="IPR012337">
    <property type="entry name" value="RNaseH-like_sf"/>
</dbReference>
<evidence type="ECO:0000256" key="2">
    <source>
        <dbReference type="ARBA" id="ARBA00022723"/>
    </source>
</evidence>
<feature type="compositionally biased region" description="Low complexity" evidence="6">
    <location>
        <begin position="51"/>
        <end position="64"/>
    </location>
</feature>
<dbReference type="InterPro" id="IPR052035">
    <property type="entry name" value="ZnF_BED_domain_contain"/>
</dbReference>
<evidence type="ECO:0000256" key="4">
    <source>
        <dbReference type="ARBA" id="ARBA00022833"/>
    </source>
</evidence>
<evidence type="ECO:0000256" key="1">
    <source>
        <dbReference type="ARBA" id="ARBA00004123"/>
    </source>
</evidence>
<evidence type="ECO:0008006" key="11">
    <source>
        <dbReference type="Google" id="ProtNLM"/>
    </source>
</evidence>
<keyword evidence="4" id="KW-0862">Zinc</keyword>
<keyword evidence="5" id="KW-0539">Nucleus</keyword>
<dbReference type="InterPro" id="IPR007021">
    <property type="entry name" value="DUF659"/>
</dbReference>
<gene>
    <name evidence="9" type="ORF">OEZ85_005040</name>
</gene>